<reference evidence="1" key="1">
    <citation type="submission" date="2024-04" db="EMBL/GenBank/DDBJ databases">
        <authorList>
            <consortium name="Molecular Ecology Group"/>
        </authorList>
    </citation>
    <scope>NUCLEOTIDE SEQUENCE</scope>
</reference>
<name>A0AAV2N4A7_9HYME</name>
<gene>
    <name evidence="1" type="ORF">LPLAT_LOCUS1142</name>
</gene>
<keyword evidence="2" id="KW-1185">Reference proteome</keyword>
<protein>
    <submittedName>
        <fullName evidence="1">Uncharacterized protein</fullName>
    </submittedName>
</protein>
<accession>A0AAV2N4A7</accession>
<dbReference type="AlphaFoldDB" id="A0AAV2N4A7"/>
<dbReference type="EMBL" id="OZ034833">
    <property type="protein sequence ID" value="CAL1674554.1"/>
    <property type="molecule type" value="Genomic_DNA"/>
</dbReference>
<sequence length="137" mass="16795">MRILKNSAKNIEWTAWTKRDREEEIRKEIDKLAPPNVMENLRLNEEDMTEEGHLNEEFSREEMKRALEMIRRNSAPARDGIEYRMLKDLPNEMKNIMLEIFNEIWITGIILEEWRKYQVYFIDKVEKEKVRPIYRHV</sequence>
<dbReference type="Proteomes" id="UP001497644">
    <property type="component" value="Chromosome 10"/>
</dbReference>
<evidence type="ECO:0000313" key="1">
    <source>
        <dbReference type="EMBL" id="CAL1674554.1"/>
    </source>
</evidence>
<organism evidence="1 2">
    <name type="scientific">Lasius platythorax</name>
    <dbReference type="NCBI Taxonomy" id="488582"/>
    <lineage>
        <taxon>Eukaryota</taxon>
        <taxon>Metazoa</taxon>
        <taxon>Ecdysozoa</taxon>
        <taxon>Arthropoda</taxon>
        <taxon>Hexapoda</taxon>
        <taxon>Insecta</taxon>
        <taxon>Pterygota</taxon>
        <taxon>Neoptera</taxon>
        <taxon>Endopterygota</taxon>
        <taxon>Hymenoptera</taxon>
        <taxon>Apocrita</taxon>
        <taxon>Aculeata</taxon>
        <taxon>Formicoidea</taxon>
        <taxon>Formicidae</taxon>
        <taxon>Formicinae</taxon>
        <taxon>Lasius</taxon>
        <taxon>Lasius</taxon>
    </lineage>
</organism>
<evidence type="ECO:0000313" key="2">
    <source>
        <dbReference type="Proteomes" id="UP001497644"/>
    </source>
</evidence>
<proteinExistence type="predicted"/>